<evidence type="ECO:0000313" key="1">
    <source>
        <dbReference type="EMBL" id="SDP15453.1"/>
    </source>
</evidence>
<reference evidence="1 2" key="1">
    <citation type="submission" date="2016-10" db="EMBL/GenBank/DDBJ databases">
        <authorList>
            <person name="de Groot N.N."/>
        </authorList>
    </citation>
    <scope>NUCLEOTIDE SEQUENCE [LARGE SCALE GENOMIC DNA]</scope>
    <source>
        <strain evidence="1 2">DSM 12272</strain>
    </source>
</reference>
<proteinExistence type="predicted"/>
<dbReference type="Proteomes" id="UP000198597">
    <property type="component" value="Unassembled WGS sequence"/>
</dbReference>
<organism evidence="1 2">
    <name type="scientific">Clostridium gasigenes</name>
    <dbReference type="NCBI Taxonomy" id="94869"/>
    <lineage>
        <taxon>Bacteria</taxon>
        <taxon>Bacillati</taxon>
        <taxon>Bacillota</taxon>
        <taxon>Clostridia</taxon>
        <taxon>Eubacteriales</taxon>
        <taxon>Clostridiaceae</taxon>
        <taxon>Clostridium</taxon>
    </lineage>
</organism>
<evidence type="ECO:0000313" key="2">
    <source>
        <dbReference type="Proteomes" id="UP000198597"/>
    </source>
</evidence>
<gene>
    <name evidence="1" type="ORF">SAMN04488529_102316</name>
</gene>
<keyword evidence="2" id="KW-1185">Reference proteome</keyword>
<accession>A0A1H0QDI0</accession>
<dbReference type="AlphaFoldDB" id="A0A1H0QDI0"/>
<sequence length="86" mass="10216">MESYPQNVDNFEKRWTTFKNRKKSIDTTYMGQNIVCNNMMIFREKYKVNKKGKNQVFGKNILIHKINTMWISSVDNPSIITIIKPN</sequence>
<protein>
    <submittedName>
        <fullName evidence="1">Uncharacterized protein</fullName>
    </submittedName>
</protein>
<name>A0A1H0QDI0_9CLOT</name>
<dbReference type="STRING" id="94869.SAMN04488529_102316"/>
<dbReference type="EMBL" id="FNJM01000002">
    <property type="protein sequence ID" value="SDP15453.1"/>
    <property type="molecule type" value="Genomic_DNA"/>
</dbReference>